<accession>A0A426U046</accession>
<name>A0A426U046_9CHLR</name>
<gene>
    <name evidence="1" type="ORF">EI684_10435</name>
</gene>
<evidence type="ECO:0000313" key="1">
    <source>
        <dbReference type="EMBL" id="RRR72212.1"/>
    </source>
</evidence>
<dbReference type="Proteomes" id="UP000280307">
    <property type="component" value="Unassembled WGS sequence"/>
</dbReference>
<reference evidence="1 2" key="1">
    <citation type="submission" date="2018-12" db="EMBL/GenBank/DDBJ databases">
        <title>Genome Sequence of Candidatus Viridilinea halotolerans isolated from saline sulfide-rich spring.</title>
        <authorList>
            <person name="Grouzdev D.S."/>
            <person name="Burganskaya E.I."/>
            <person name="Krutkina M.S."/>
            <person name="Sukhacheva M.V."/>
            <person name="Gorlenko V.M."/>
        </authorList>
    </citation>
    <scope>NUCLEOTIDE SEQUENCE [LARGE SCALE GENOMIC DNA]</scope>
    <source>
        <strain evidence="1">Chok-6</strain>
    </source>
</reference>
<comment type="caution">
    <text evidence="1">The sequence shown here is derived from an EMBL/GenBank/DDBJ whole genome shotgun (WGS) entry which is preliminary data.</text>
</comment>
<organism evidence="1 2">
    <name type="scientific">Candidatus Viridilinea halotolerans</name>
    <dbReference type="NCBI Taxonomy" id="2491704"/>
    <lineage>
        <taxon>Bacteria</taxon>
        <taxon>Bacillati</taxon>
        <taxon>Chloroflexota</taxon>
        <taxon>Chloroflexia</taxon>
        <taxon>Chloroflexales</taxon>
        <taxon>Chloroflexineae</taxon>
        <taxon>Oscillochloridaceae</taxon>
        <taxon>Candidatus Viridilinea</taxon>
    </lineage>
</organism>
<dbReference type="AlphaFoldDB" id="A0A426U046"/>
<sequence length="693" mass="76471">MNRPRNYHRPWISLILLLVAVGLIAHTRQWMPSPTSYAQQQSDLLYLQQNNTISFANPSALQVTIGEGHDFATLQLGDSWDMDNPRDMGYEIGFTNIHATGGIWHGTYSGMDQSAGTPTAGYLFPLFQGFSTPVAGGLSQELSFTKVGAEDRYAIDASKYTRLSYRLAVSQRPVNGPFFVQWTTASPVTWPIGENRFGRLDACQGTTRFVAWQGWHTYNFDLSQPQGDSGIRAGAWQGLVRGLRLDPAATAPAGTEIKIDWIRLSDPNSAPVIAIPWNIANAGPNDRIDIYIADNPSGTDASPLAFGLPAAAGRYDLATSMLPPGQHYFQLHLKDGAVENGCTVAKGTSGWIGPLTITPAPIVTFAKPSMTSGPDYATSVLGQPWDMTSSSQIVTPGSPYPQTLAEQSFTNGIFRARAALIPPHVESDSQFWLRVDPQRPIDTTRFRYFTVRLKVDMPPGRDINWAIAYGWGGRVIWWNENLQTDGSESKYGTYYEGWRNYSVDLARAFPPPAVSNPLQARNILTPREQNAFPAQLGWTQLGTVKHLRYDPLETMAQAVGTGADIFEVDWVKLTANDEVRRGQPFEIMVKLNLPLAQLSSLTHYYTTDPSQPTQQRAVMQSNTVNVEPIQPGNYRIYLPLILRMGTSGDDNDSLRFVWDTATVQPGTYYICSVAATANSSTTWCSETPVVVQP</sequence>
<proteinExistence type="predicted"/>
<protein>
    <submittedName>
        <fullName evidence="1">Uncharacterized protein</fullName>
    </submittedName>
</protein>
<dbReference type="EMBL" id="RSAS01000406">
    <property type="protein sequence ID" value="RRR72212.1"/>
    <property type="molecule type" value="Genomic_DNA"/>
</dbReference>
<evidence type="ECO:0000313" key="2">
    <source>
        <dbReference type="Proteomes" id="UP000280307"/>
    </source>
</evidence>